<evidence type="ECO:0000313" key="2">
    <source>
        <dbReference type="EMBL" id="MBD1422129.1"/>
    </source>
</evidence>
<feature type="transmembrane region" description="Helical" evidence="1">
    <location>
        <begin position="181"/>
        <end position="201"/>
    </location>
</feature>
<keyword evidence="1" id="KW-0472">Membrane</keyword>
<dbReference type="PANTHER" id="PTHR37314:SF4">
    <property type="entry name" value="UPF0700 TRANSMEMBRANE PROTEIN YOAK"/>
    <property type="match status" value="1"/>
</dbReference>
<evidence type="ECO:0000313" key="3">
    <source>
        <dbReference type="Proteomes" id="UP000651112"/>
    </source>
</evidence>
<dbReference type="EMBL" id="JACNYL010000002">
    <property type="protein sequence ID" value="MBD1422129.1"/>
    <property type="molecule type" value="Genomic_DNA"/>
</dbReference>
<comment type="caution">
    <text evidence="2">The sequence shown here is derived from an EMBL/GenBank/DDBJ whole genome shotgun (WGS) entry which is preliminary data.</text>
</comment>
<dbReference type="InterPro" id="IPR010699">
    <property type="entry name" value="DUF1275"/>
</dbReference>
<dbReference type="RefSeq" id="WP_190313824.1">
    <property type="nucleotide sequence ID" value="NZ_JACNYL010000002.1"/>
</dbReference>
<dbReference type="PANTHER" id="PTHR37314">
    <property type="entry name" value="SLR0142 PROTEIN"/>
    <property type="match status" value="1"/>
</dbReference>
<proteinExistence type="predicted"/>
<keyword evidence="1" id="KW-1133">Transmembrane helix</keyword>
<keyword evidence="1" id="KW-0812">Transmembrane</keyword>
<feature type="transmembrane region" description="Helical" evidence="1">
    <location>
        <begin position="207"/>
        <end position="228"/>
    </location>
</feature>
<organism evidence="2 3">
    <name type="scientific">Sphingobacterium chuzhouense</name>
    <dbReference type="NCBI Taxonomy" id="1742264"/>
    <lineage>
        <taxon>Bacteria</taxon>
        <taxon>Pseudomonadati</taxon>
        <taxon>Bacteroidota</taxon>
        <taxon>Sphingobacteriia</taxon>
        <taxon>Sphingobacteriales</taxon>
        <taxon>Sphingobacteriaceae</taxon>
        <taxon>Sphingobacterium</taxon>
    </lineage>
</organism>
<accession>A0ABR7XSH3</accession>
<reference evidence="2 3" key="1">
    <citation type="submission" date="2020-08" db="EMBL/GenBank/DDBJ databases">
        <title>Sphingobacterium sp. DN00404 isolated from aquaculture water.</title>
        <authorList>
            <person name="Zhang M."/>
        </authorList>
    </citation>
    <scope>NUCLEOTIDE SEQUENCE [LARGE SCALE GENOMIC DNA]</scope>
    <source>
        <strain evidence="2 3">KCTC 42746</strain>
    </source>
</reference>
<feature type="transmembrane region" description="Helical" evidence="1">
    <location>
        <begin position="59"/>
        <end position="80"/>
    </location>
</feature>
<feature type="transmembrane region" description="Helical" evidence="1">
    <location>
        <begin position="20"/>
        <end position="39"/>
    </location>
</feature>
<evidence type="ECO:0000256" key="1">
    <source>
        <dbReference type="SAM" id="Phobius"/>
    </source>
</evidence>
<feature type="transmembrane region" description="Helical" evidence="1">
    <location>
        <begin position="92"/>
        <end position="112"/>
    </location>
</feature>
<keyword evidence="3" id="KW-1185">Reference proteome</keyword>
<sequence length="248" mass="28284">MFRHRDRGRTYYHNVRLAALLSTVAGTVNIVGLLSLKTLTTNVTGHFAYFSEGLFLKNYTLAFTSVLYVLFFFVGAFVANSTMELTSKNKSHFSYMLPISLEIICLAVVAFSDLLLSNILLPLGCILLFTMGMQNALVTKISGSVVRTTHLTGLFTDMGIELSQMLFYKKDSERSRLKKNVFLRVIIISGFFIGGVIGALLHKEYHLRTLLIPVGMLILAIYYDRMLLNYYHWRKKIKLVSRKKRMKQ</sequence>
<feature type="transmembrane region" description="Helical" evidence="1">
    <location>
        <begin position="118"/>
        <end position="138"/>
    </location>
</feature>
<dbReference type="Pfam" id="PF06912">
    <property type="entry name" value="DUF1275"/>
    <property type="match status" value="1"/>
</dbReference>
<dbReference type="Proteomes" id="UP000651112">
    <property type="component" value="Unassembled WGS sequence"/>
</dbReference>
<protein>
    <submittedName>
        <fullName evidence="2">DUF1275 domain-containing protein</fullName>
    </submittedName>
</protein>
<gene>
    <name evidence="2" type="ORF">H8B21_11150</name>
</gene>
<name>A0ABR7XSH3_9SPHI</name>